<proteinExistence type="predicted"/>
<dbReference type="AlphaFoldDB" id="A0A6J7BCR7"/>
<dbReference type="SUPFAM" id="SSF54637">
    <property type="entry name" value="Thioesterase/thiol ester dehydrase-isomerase"/>
    <property type="match status" value="1"/>
</dbReference>
<dbReference type="InterPro" id="IPR039569">
    <property type="entry name" value="FAS1-like_DH_region"/>
</dbReference>
<organism evidence="3">
    <name type="scientific">freshwater metagenome</name>
    <dbReference type="NCBI Taxonomy" id="449393"/>
    <lineage>
        <taxon>unclassified sequences</taxon>
        <taxon>metagenomes</taxon>
        <taxon>ecological metagenomes</taxon>
    </lineage>
</organism>
<evidence type="ECO:0000313" key="2">
    <source>
        <dbReference type="EMBL" id="CAB4683315.1"/>
    </source>
</evidence>
<dbReference type="Pfam" id="PF13452">
    <property type="entry name" value="FAS1_DH_region"/>
    <property type="match status" value="1"/>
</dbReference>
<dbReference type="InterPro" id="IPR016709">
    <property type="entry name" value="HadA-like"/>
</dbReference>
<reference evidence="3" key="1">
    <citation type="submission" date="2020-05" db="EMBL/GenBank/DDBJ databases">
        <authorList>
            <person name="Chiriac C."/>
            <person name="Salcher M."/>
            <person name="Ghai R."/>
            <person name="Kavagutti S V."/>
        </authorList>
    </citation>
    <scope>NUCLEOTIDE SEQUENCE</scope>
</reference>
<feature type="domain" description="FAS1-like dehydratase" evidence="1">
    <location>
        <begin position="9"/>
        <end position="106"/>
    </location>
</feature>
<protein>
    <submittedName>
        <fullName evidence="3">Unannotated protein</fullName>
    </submittedName>
</protein>
<accession>A0A6J7BCR7</accession>
<dbReference type="Gene3D" id="3.10.129.10">
    <property type="entry name" value="Hotdog Thioesterase"/>
    <property type="match status" value="1"/>
</dbReference>
<dbReference type="EMBL" id="CAEZXN010000001">
    <property type="protein sequence ID" value="CAB4683315.1"/>
    <property type="molecule type" value="Genomic_DNA"/>
</dbReference>
<name>A0A6J7BCR7_9ZZZZ</name>
<sequence>MALSAEFLGRTYRADAAHIVSADEVRAFLHAIGEPSGDIAPPTFAIKLALAESESVMKSPELGLDWSRVVHGDQRFEYHRPIRVGDALDCETVIDAIKSVAGNDIITTRCDLTTNSELVVRSWAVLFFRGPEK</sequence>
<evidence type="ECO:0000259" key="1">
    <source>
        <dbReference type="Pfam" id="PF13452"/>
    </source>
</evidence>
<evidence type="ECO:0000313" key="3">
    <source>
        <dbReference type="EMBL" id="CAB4842911.1"/>
    </source>
</evidence>
<dbReference type="InterPro" id="IPR029069">
    <property type="entry name" value="HotDog_dom_sf"/>
</dbReference>
<dbReference type="EMBL" id="CAFBAA010000015">
    <property type="protein sequence ID" value="CAB4842911.1"/>
    <property type="molecule type" value="Genomic_DNA"/>
</dbReference>
<dbReference type="CDD" id="cd03441">
    <property type="entry name" value="R_hydratase_like"/>
    <property type="match status" value="1"/>
</dbReference>
<gene>
    <name evidence="2" type="ORF">UFOPK2423_00098</name>
    <name evidence="3" type="ORF">UFOPK3266_00754</name>
</gene>
<dbReference type="PIRSF" id="PIRSF018072">
    <property type="entry name" value="UCP018072"/>
    <property type="match status" value="1"/>
</dbReference>